<sequence>MMLVGRAAGRPVEVIDDIGTFRRAIATLSSYQCDHERQHTLTVDSAAKPETKWSRNGFKLAPYVTPSVEYVKLKVCAVRDMAMCTHKRSNA</sequence>
<evidence type="ECO:0000313" key="1">
    <source>
        <dbReference type="EMBL" id="KAI9913792.1"/>
    </source>
</evidence>
<accession>A0ACC0W4Y9</accession>
<gene>
    <name evidence="1" type="ORF">PsorP6_005323</name>
</gene>
<organism evidence="1 2">
    <name type="scientific">Peronosclerospora sorghi</name>
    <dbReference type="NCBI Taxonomy" id="230839"/>
    <lineage>
        <taxon>Eukaryota</taxon>
        <taxon>Sar</taxon>
        <taxon>Stramenopiles</taxon>
        <taxon>Oomycota</taxon>
        <taxon>Peronosporomycetes</taxon>
        <taxon>Peronosporales</taxon>
        <taxon>Peronosporaceae</taxon>
        <taxon>Peronosclerospora</taxon>
    </lineage>
</organism>
<dbReference type="Proteomes" id="UP001163321">
    <property type="component" value="Chromosome 4"/>
</dbReference>
<comment type="caution">
    <text evidence="1">The sequence shown here is derived from an EMBL/GenBank/DDBJ whole genome shotgun (WGS) entry which is preliminary data.</text>
</comment>
<dbReference type="EMBL" id="CM047583">
    <property type="protein sequence ID" value="KAI9913792.1"/>
    <property type="molecule type" value="Genomic_DNA"/>
</dbReference>
<protein>
    <submittedName>
        <fullName evidence="1">Uncharacterized protein</fullName>
    </submittedName>
</protein>
<name>A0ACC0W4Y9_9STRA</name>
<keyword evidence="2" id="KW-1185">Reference proteome</keyword>
<reference evidence="1 2" key="1">
    <citation type="journal article" date="2022" name="bioRxiv">
        <title>The genome of the oomycete Peronosclerospora sorghi, a cosmopolitan pathogen of maize and sorghum, is inflated with dispersed pseudogenes.</title>
        <authorList>
            <person name="Fletcher K."/>
            <person name="Martin F."/>
            <person name="Isakeit T."/>
            <person name="Cavanaugh K."/>
            <person name="Magill C."/>
            <person name="Michelmore R."/>
        </authorList>
    </citation>
    <scope>NUCLEOTIDE SEQUENCE [LARGE SCALE GENOMIC DNA]</scope>
    <source>
        <strain evidence="1">P6</strain>
    </source>
</reference>
<evidence type="ECO:0000313" key="2">
    <source>
        <dbReference type="Proteomes" id="UP001163321"/>
    </source>
</evidence>
<proteinExistence type="predicted"/>